<proteinExistence type="predicted"/>
<dbReference type="PROSITE" id="PS50089">
    <property type="entry name" value="ZF_RING_2"/>
    <property type="match status" value="1"/>
</dbReference>
<evidence type="ECO:0000259" key="3">
    <source>
        <dbReference type="PROSITE" id="PS50089"/>
    </source>
</evidence>
<evidence type="ECO:0000313" key="5">
    <source>
        <dbReference type="Proteomes" id="UP001346149"/>
    </source>
</evidence>
<reference evidence="4 5" key="1">
    <citation type="journal article" date="2023" name="Hortic Res">
        <title>Pangenome of water caltrop reveals structural variations and asymmetric subgenome divergence after allopolyploidization.</title>
        <authorList>
            <person name="Zhang X."/>
            <person name="Chen Y."/>
            <person name="Wang L."/>
            <person name="Yuan Y."/>
            <person name="Fang M."/>
            <person name="Shi L."/>
            <person name="Lu R."/>
            <person name="Comes H.P."/>
            <person name="Ma Y."/>
            <person name="Chen Y."/>
            <person name="Huang G."/>
            <person name="Zhou Y."/>
            <person name="Zheng Z."/>
            <person name="Qiu Y."/>
        </authorList>
    </citation>
    <scope>NUCLEOTIDE SEQUENCE [LARGE SCALE GENOMIC DNA]</scope>
    <source>
        <strain evidence="4">F231</strain>
    </source>
</reference>
<feature type="region of interest" description="Disordered" evidence="2">
    <location>
        <begin position="153"/>
        <end position="172"/>
    </location>
</feature>
<sequence>MGSVCCVSAREKTIPSAPSSQYFRRNNRHSPTWSFRWENRGRVAGEEDSMGQLPNEISCGSGSDSKCEIICASEDRSSLDHDNFPRQTWTKSPLSEGNVGHAGYPPSAQPMSRNISMDANLEQVDVKESPLISPSSPVELSFSSLCPTSSITESPLSSQVDMQPSSSSTSMCMEKSPKWQVNVGSNYKAPGLTLMNSQLNTEGNPGLGSRVGNWDRAFHCGPSDFLSANAFSGFMPFSNGSNLASDGDSISTNFSKPSNQVVTCTSSEGQVCGICSKLLSEKSPWSGQKIVANNEPPIVAILICGHAFHADCLDSMTPEIDKYDPSCPVCTFGEKQTLKMSEKVLEAELDRRLKKGKRWRNQVMDIGFGVGYSSSGHSKIGGWKERGLNITSNSSKIISLFNPFPRGHFSFESKGNMSLSKNTTSKKDFFW</sequence>
<dbReference type="PANTHER" id="PTHR31150:SF26">
    <property type="entry name" value="RING-TYPE DOMAIN-CONTAINING PROTEIN"/>
    <property type="match status" value="1"/>
</dbReference>
<dbReference type="CDD" id="cd16448">
    <property type="entry name" value="RING-H2"/>
    <property type="match status" value="1"/>
</dbReference>
<keyword evidence="1" id="KW-0863">Zinc-finger</keyword>
<evidence type="ECO:0000256" key="2">
    <source>
        <dbReference type="SAM" id="MobiDB-lite"/>
    </source>
</evidence>
<dbReference type="InterPro" id="IPR001841">
    <property type="entry name" value="Znf_RING"/>
</dbReference>
<evidence type="ECO:0000313" key="4">
    <source>
        <dbReference type="EMBL" id="KAK4802876.1"/>
    </source>
</evidence>
<dbReference type="SUPFAM" id="SSF57850">
    <property type="entry name" value="RING/U-box"/>
    <property type="match status" value="1"/>
</dbReference>
<dbReference type="SMART" id="SM00184">
    <property type="entry name" value="RING"/>
    <property type="match status" value="1"/>
</dbReference>
<evidence type="ECO:0000256" key="1">
    <source>
        <dbReference type="PROSITE-ProRule" id="PRU00175"/>
    </source>
</evidence>
<dbReference type="AlphaFoldDB" id="A0AAN7RM25"/>
<gene>
    <name evidence="4" type="ORF">SAY86_001079</name>
</gene>
<keyword evidence="1" id="KW-0479">Metal-binding</keyword>
<keyword evidence="1" id="KW-0862">Zinc</keyword>
<keyword evidence="5" id="KW-1185">Reference proteome</keyword>
<feature type="domain" description="RING-type" evidence="3">
    <location>
        <begin position="272"/>
        <end position="331"/>
    </location>
</feature>
<dbReference type="InterPro" id="IPR013083">
    <property type="entry name" value="Znf_RING/FYVE/PHD"/>
</dbReference>
<name>A0AAN7RM25_TRANT</name>
<feature type="compositionally biased region" description="Low complexity" evidence="2">
    <location>
        <begin position="157"/>
        <end position="172"/>
    </location>
</feature>
<dbReference type="GO" id="GO:0008270">
    <property type="term" value="F:zinc ion binding"/>
    <property type="evidence" value="ECO:0007669"/>
    <property type="project" value="UniProtKB-KW"/>
</dbReference>
<comment type="caution">
    <text evidence="4">The sequence shown here is derived from an EMBL/GenBank/DDBJ whole genome shotgun (WGS) entry which is preliminary data.</text>
</comment>
<protein>
    <recommendedName>
        <fullName evidence="3">RING-type domain-containing protein</fullName>
    </recommendedName>
</protein>
<accession>A0AAN7RM25</accession>
<dbReference type="Gene3D" id="3.30.40.10">
    <property type="entry name" value="Zinc/RING finger domain, C3HC4 (zinc finger)"/>
    <property type="match status" value="1"/>
</dbReference>
<organism evidence="4 5">
    <name type="scientific">Trapa natans</name>
    <name type="common">Water chestnut</name>
    <dbReference type="NCBI Taxonomy" id="22666"/>
    <lineage>
        <taxon>Eukaryota</taxon>
        <taxon>Viridiplantae</taxon>
        <taxon>Streptophyta</taxon>
        <taxon>Embryophyta</taxon>
        <taxon>Tracheophyta</taxon>
        <taxon>Spermatophyta</taxon>
        <taxon>Magnoliopsida</taxon>
        <taxon>eudicotyledons</taxon>
        <taxon>Gunneridae</taxon>
        <taxon>Pentapetalae</taxon>
        <taxon>rosids</taxon>
        <taxon>malvids</taxon>
        <taxon>Myrtales</taxon>
        <taxon>Lythraceae</taxon>
        <taxon>Trapa</taxon>
    </lineage>
</organism>
<dbReference type="EMBL" id="JAXQNO010000002">
    <property type="protein sequence ID" value="KAK4802876.1"/>
    <property type="molecule type" value="Genomic_DNA"/>
</dbReference>
<dbReference type="Proteomes" id="UP001346149">
    <property type="component" value="Unassembled WGS sequence"/>
</dbReference>
<dbReference type="PANTHER" id="PTHR31150">
    <property type="entry name" value="EXPRESSED PROTEIN"/>
    <property type="match status" value="1"/>
</dbReference>